<name>A0A1M4XFE6_9THEO</name>
<dbReference type="Pfam" id="PF01934">
    <property type="entry name" value="HepT-like"/>
    <property type="match status" value="1"/>
</dbReference>
<dbReference type="Gene3D" id="1.20.120.580">
    <property type="entry name" value="bsu32300-like"/>
    <property type="match status" value="1"/>
</dbReference>
<evidence type="ECO:0000256" key="1">
    <source>
        <dbReference type="ARBA" id="ARBA00022649"/>
    </source>
</evidence>
<evidence type="ECO:0000313" key="5">
    <source>
        <dbReference type="EMBL" id="SHE92337.1"/>
    </source>
</evidence>
<dbReference type="InterPro" id="IPR052379">
    <property type="entry name" value="Type_VII_TA_RNase"/>
</dbReference>
<keyword evidence="1" id="KW-1277">Toxin-antitoxin system</keyword>
<dbReference type="AlphaFoldDB" id="A0A1M4XFE6"/>
<sequence length="142" mass="16870">MLKDSDKINVIKRIEFIQIELEDLKEHKELSFQEYNANRIVRRNVERMIENIANALIDISKILIANENVEIPDSYREIILKLGEIKVIDIELAKSIAEIARLRNVLAYQYLDIKWSYIRNFLTKKIDGVYEFLRAIELYINN</sequence>
<dbReference type="EMBL" id="FQUR01000011">
    <property type="protein sequence ID" value="SHE92337.1"/>
    <property type="molecule type" value="Genomic_DNA"/>
</dbReference>
<dbReference type="GO" id="GO:0110001">
    <property type="term" value="C:toxin-antitoxin complex"/>
    <property type="evidence" value="ECO:0007669"/>
    <property type="project" value="InterPro"/>
</dbReference>
<dbReference type="GO" id="GO:0016787">
    <property type="term" value="F:hydrolase activity"/>
    <property type="evidence" value="ECO:0007669"/>
    <property type="project" value="UniProtKB-KW"/>
</dbReference>
<organism evidence="5 6">
    <name type="scientific">Thermoanaerobacter uzonensis DSM 18761</name>
    <dbReference type="NCBI Taxonomy" id="1123369"/>
    <lineage>
        <taxon>Bacteria</taxon>
        <taxon>Bacillati</taxon>
        <taxon>Bacillota</taxon>
        <taxon>Clostridia</taxon>
        <taxon>Thermoanaerobacterales</taxon>
        <taxon>Thermoanaerobacteraceae</taxon>
        <taxon>Thermoanaerobacter</taxon>
    </lineage>
</organism>
<accession>A0A1M4XFE6</accession>
<comment type="similarity">
    <text evidence="4">Belongs to the HepT RNase toxin family.</text>
</comment>
<evidence type="ECO:0000256" key="2">
    <source>
        <dbReference type="ARBA" id="ARBA00022722"/>
    </source>
</evidence>
<evidence type="ECO:0000313" key="6">
    <source>
        <dbReference type="Proteomes" id="UP000184127"/>
    </source>
</evidence>
<keyword evidence="3" id="KW-0378">Hydrolase</keyword>
<evidence type="ECO:0000256" key="3">
    <source>
        <dbReference type="ARBA" id="ARBA00022801"/>
    </source>
</evidence>
<keyword evidence="2" id="KW-0540">Nuclease</keyword>
<dbReference type="InterPro" id="IPR008201">
    <property type="entry name" value="HepT-like"/>
</dbReference>
<keyword evidence="6" id="KW-1185">Reference proteome</keyword>
<dbReference type="RefSeq" id="WP_072968701.1">
    <property type="nucleotide sequence ID" value="NZ_FQUR01000011.1"/>
</dbReference>
<dbReference type="Proteomes" id="UP000184127">
    <property type="component" value="Unassembled WGS sequence"/>
</dbReference>
<dbReference type="PANTHER" id="PTHR33397:SF5">
    <property type="entry name" value="RNASE YUTE-RELATED"/>
    <property type="match status" value="1"/>
</dbReference>
<dbReference type="GO" id="GO:0004540">
    <property type="term" value="F:RNA nuclease activity"/>
    <property type="evidence" value="ECO:0007669"/>
    <property type="project" value="InterPro"/>
</dbReference>
<proteinExistence type="inferred from homology"/>
<dbReference type="PANTHER" id="PTHR33397">
    <property type="entry name" value="UPF0331 PROTEIN YUTE"/>
    <property type="match status" value="1"/>
</dbReference>
<dbReference type="InterPro" id="IPR037038">
    <property type="entry name" value="HepT-like_sf"/>
</dbReference>
<reference evidence="6" key="1">
    <citation type="submission" date="2016-11" db="EMBL/GenBank/DDBJ databases">
        <authorList>
            <person name="Varghese N."/>
            <person name="Submissions S."/>
        </authorList>
    </citation>
    <scope>NUCLEOTIDE SEQUENCE [LARGE SCALE GENOMIC DNA]</scope>
    <source>
        <strain evidence="6">DSM 18761</strain>
    </source>
</reference>
<dbReference type="NCBIfam" id="NF047751">
    <property type="entry name" value="HepT_toxin"/>
    <property type="match status" value="1"/>
</dbReference>
<gene>
    <name evidence="5" type="ORF">SAMN02745195_01448</name>
</gene>
<evidence type="ECO:0000256" key="4">
    <source>
        <dbReference type="ARBA" id="ARBA00024207"/>
    </source>
</evidence>
<protein>
    <submittedName>
        <fullName evidence="5">Uncharacterized conserved protein YutE, UPF0331/DUF86 family</fullName>
    </submittedName>
</protein>